<dbReference type="InterPro" id="IPR048256">
    <property type="entry name" value="Tektin-like"/>
</dbReference>
<comment type="caution">
    <text evidence="3">The sequence shown here is derived from an EMBL/GenBank/DDBJ whole genome shotgun (WGS) entry which is preliminary data.</text>
</comment>
<dbReference type="GO" id="GO:0005737">
    <property type="term" value="C:cytoplasm"/>
    <property type="evidence" value="ECO:0007669"/>
    <property type="project" value="UniProtKB-SubCell"/>
</dbReference>
<evidence type="ECO:0000256" key="2">
    <source>
        <dbReference type="ARBA" id="ARBA00022490"/>
    </source>
</evidence>
<dbReference type="Proteomes" id="UP000749559">
    <property type="component" value="Unassembled WGS sequence"/>
</dbReference>
<dbReference type="EMBL" id="CAIIXF020000006">
    <property type="protein sequence ID" value="CAH1787141.1"/>
    <property type="molecule type" value="Genomic_DNA"/>
</dbReference>
<dbReference type="GO" id="GO:0005929">
    <property type="term" value="C:cilium"/>
    <property type="evidence" value="ECO:0007669"/>
    <property type="project" value="UniProtKB-ARBA"/>
</dbReference>
<evidence type="ECO:0000313" key="3">
    <source>
        <dbReference type="EMBL" id="CAH1787141.1"/>
    </source>
</evidence>
<dbReference type="PANTHER" id="PTHR35081:SF1">
    <property type="entry name" value="COILED-COIL DOMAIN-CONTAINING PROTEIN 105"/>
    <property type="match status" value="1"/>
</dbReference>
<sequence length="409" mass="46117">MALATKTVTFNAATIGPQSWRNNTVKGIKLSQNVVQRSDKSCEIGKALDPLPHLRDTLAQLSNDEARRYFREVRAVVTKLRESLLETNEEIKSLTRGKEALEKALEHKRKDLMLNRESTDIRMSRPAREKDRDGADDLLGAERQHLLNLKRQLEAQLKLVQQQLQVLDGARRRLAGTVQERSRVLDLICHAISSVNNFPIHSQTGSGRYGLPPADPLGSFTPEAEQALQQADDARGRSNHLRYELRDSIDRTNRLQKSAAKSVNDGMTGKIAETIGLKQHLQVTAGENRHAIHRSQRWYDATDRARGYSLGPELYSDLVSKERLDRPIIRVLQRHPGTQLPEAQGIINGGNGLLESLTSTSRNIGLLKLSKLNIEKDILDKNKASEIDSQIVRLRRRRGNHRWAMGEAF</sequence>
<protein>
    <submittedName>
        <fullName evidence="3">Uncharacterized protein</fullName>
    </submittedName>
</protein>
<comment type="subcellular location">
    <subcellularLocation>
        <location evidence="1">Cytoplasm</location>
    </subcellularLocation>
</comment>
<dbReference type="Pfam" id="PF03148">
    <property type="entry name" value="Tektin"/>
    <property type="match status" value="1"/>
</dbReference>
<proteinExistence type="predicted"/>
<dbReference type="InterPro" id="IPR038949">
    <property type="entry name" value="TEKTL1"/>
</dbReference>
<gene>
    <name evidence="3" type="ORF">OFUS_LOCUS12902</name>
</gene>
<keyword evidence="2" id="KW-0963">Cytoplasm</keyword>
<accession>A0A8J1U001</accession>
<evidence type="ECO:0000313" key="4">
    <source>
        <dbReference type="Proteomes" id="UP000749559"/>
    </source>
</evidence>
<dbReference type="OrthoDB" id="9896158at2759"/>
<organism evidence="3 4">
    <name type="scientific">Owenia fusiformis</name>
    <name type="common">Polychaete worm</name>
    <dbReference type="NCBI Taxonomy" id="6347"/>
    <lineage>
        <taxon>Eukaryota</taxon>
        <taxon>Metazoa</taxon>
        <taxon>Spiralia</taxon>
        <taxon>Lophotrochozoa</taxon>
        <taxon>Annelida</taxon>
        <taxon>Polychaeta</taxon>
        <taxon>Sedentaria</taxon>
        <taxon>Canalipalpata</taxon>
        <taxon>Sabellida</taxon>
        <taxon>Oweniida</taxon>
        <taxon>Oweniidae</taxon>
        <taxon>Owenia</taxon>
    </lineage>
</organism>
<evidence type="ECO:0000256" key="1">
    <source>
        <dbReference type="ARBA" id="ARBA00004496"/>
    </source>
</evidence>
<dbReference type="PANTHER" id="PTHR35081">
    <property type="entry name" value="COILED-COIL DOMAIN-CONTAINING PROTEIN 105"/>
    <property type="match status" value="1"/>
</dbReference>
<keyword evidence="4" id="KW-1185">Reference proteome</keyword>
<reference evidence="3" key="1">
    <citation type="submission" date="2022-03" db="EMBL/GenBank/DDBJ databases">
        <authorList>
            <person name="Martin C."/>
        </authorList>
    </citation>
    <scope>NUCLEOTIDE SEQUENCE</scope>
</reference>
<name>A0A8J1U001_OWEFU</name>
<dbReference type="AlphaFoldDB" id="A0A8J1U001"/>